<dbReference type="RefSeq" id="WP_273374780.1">
    <property type="nucleotide sequence ID" value="NZ_BAABJL010000050.1"/>
</dbReference>
<protein>
    <submittedName>
        <fullName evidence="1">HKD family nuclease</fullName>
    </submittedName>
</protein>
<name>A0A927MRS9_9ACTN</name>
<accession>A0A927MRS9</accession>
<dbReference type="AlphaFoldDB" id="A0A927MRS9"/>
<keyword evidence="2" id="KW-1185">Reference proteome</keyword>
<evidence type="ECO:0000313" key="1">
    <source>
        <dbReference type="EMBL" id="MBE1603703.1"/>
    </source>
</evidence>
<organism evidence="1 2">
    <name type="scientific">Actinopolymorpha pittospori</name>
    <dbReference type="NCBI Taxonomy" id="648752"/>
    <lineage>
        <taxon>Bacteria</taxon>
        <taxon>Bacillati</taxon>
        <taxon>Actinomycetota</taxon>
        <taxon>Actinomycetes</taxon>
        <taxon>Propionibacteriales</taxon>
        <taxon>Actinopolymorphaceae</taxon>
        <taxon>Actinopolymorpha</taxon>
    </lineage>
</organism>
<comment type="caution">
    <text evidence="1">The sequence shown here is derived from an EMBL/GenBank/DDBJ whole genome shotgun (WGS) entry which is preliminary data.</text>
</comment>
<dbReference type="Proteomes" id="UP000638648">
    <property type="component" value="Unassembled WGS sequence"/>
</dbReference>
<dbReference type="EMBL" id="JADBEM010000001">
    <property type="protein sequence ID" value="MBE1603703.1"/>
    <property type="molecule type" value="Genomic_DNA"/>
</dbReference>
<sequence length="44" mass="4869">MLEPQLARLQERAVPLRVITTTYVGATERAALDRLVGEFGAQVK</sequence>
<evidence type="ECO:0000313" key="2">
    <source>
        <dbReference type="Proteomes" id="UP000638648"/>
    </source>
</evidence>
<reference evidence="1" key="1">
    <citation type="submission" date="2020-10" db="EMBL/GenBank/DDBJ databases">
        <title>Sequencing the genomes of 1000 actinobacteria strains.</title>
        <authorList>
            <person name="Klenk H.-P."/>
        </authorList>
    </citation>
    <scope>NUCLEOTIDE SEQUENCE</scope>
    <source>
        <strain evidence="1">DSM 45354</strain>
    </source>
</reference>
<gene>
    <name evidence="1" type="ORF">HEB94_000551</name>
</gene>
<proteinExistence type="predicted"/>